<evidence type="ECO:0000256" key="1">
    <source>
        <dbReference type="ARBA" id="ARBA00061469"/>
    </source>
</evidence>
<proteinExistence type="inferred from homology"/>
<organism evidence="3 4">
    <name type="scientific">Chlamydomonas incerta</name>
    <dbReference type="NCBI Taxonomy" id="51695"/>
    <lineage>
        <taxon>Eukaryota</taxon>
        <taxon>Viridiplantae</taxon>
        <taxon>Chlorophyta</taxon>
        <taxon>core chlorophytes</taxon>
        <taxon>Chlorophyceae</taxon>
        <taxon>CS clade</taxon>
        <taxon>Chlamydomonadales</taxon>
        <taxon>Chlamydomonadaceae</taxon>
        <taxon>Chlamydomonas</taxon>
    </lineage>
</organism>
<evidence type="ECO:0000256" key="2">
    <source>
        <dbReference type="SAM" id="MobiDB-lite"/>
    </source>
</evidence>
<sequence length="328" mass="34224">MSLDRLGGLLGARTAVLAEHLGFDLRQQQEEDDEIEDSEGDDFDYDGTISDDREDEPRPLPTDGDVPSVPSCSYLMPGRTFTGHQRLSGAAHRQQEDWAVTATIYSCDMAAGRVTGSMVAQQSTAAADGAAGSSSGGGGAGGGRKAIVTYFEGDIIDNRNHTFYTGAKWGLSGGAASRDTDIRHWGRCPGFSRGMLFEARAQEGRSGRLATSGHVFMRWKECFFVDVPQDCPLTITGFYYLSLCRATGAVTGYYHDSRSTPLQVLQLQPVETAAAAAAAGSEAEGGVCLGVAGRGPSTGAGPGAAAGGGWGAREAGSCGMAFGSYSLC</sequence>
<gene>
    <name evidence="3" type="ORF">HXX76_013875</name>
</gene>
<dbReference type="Proteomes" id="UP000650467">
    <property type="component" value="Unassembled WGS sequence"/>
</dbReference>
<dbReference type="GO" id="GO:0005773">
    <property type="term" value="C:vacuole"/>
    <property type="evidence" value="ECO:0007669"/>
    <property type="project" value="GOC"/>
</dbReference>
<keyword evidence="4" id="KW-1185">Reference proteome</keyword>
<dbReference type="OrthoDB" id="62at2759"/>
<dbReference type="GO" id="GO:0007039">
    <property type="term" value="P:protein catabolic process in the vacuole"/>
    <property type="evidence" value="ECO:0007669"/>
    <property type="project" value="TreeGrafter"/>
</dbReference>
<feature type="compositionally biased region" description="Acidic residues" evidence="2">
    <location>
        <begin position="30"/>
        <end position="45"/>
    </location>
</feature>
<comment type="caution">
    <text evidence="3">The sequence shown here is derived from an EMBL/GenBank/DDBJ whole genome shotgun (WGS) entry which is preliminary data.</text>
</comment>
<evidence type="ECO:0000313" key="4">
    <source>
        <dbReference type="Proteomes" id="UP000650467"/>
    </source>
</evidence>
<reference evidence="3" key="1">
    <citation type="journal article" date="2020" name="bioRxiv">
        <title>Comparative genomics of Chlamydomonas.</title>
        <authorList>
            <person name="Craig R.J."/>
            <person name="Hasan A.R."/>
            <person name="Ness R.W."/>
            <person name="Keightley P.D."/>
        </authorList>
    </citation>
    <scope>NUCLEOTIDE SEQUENCE</scope>
    <source>
        <strain evidence="3">SAG 7.73</strain>
    </source>
</reference>
<dbReference type="GO" id="GO:0045721">
    <property type="term" value="P:negative regulation of gluconeogenesis"/>
    <property type="evidence" value="ECO:0007669"/>
    <property type="project" value="TreeGrafter"/>
</dbReference>
<accession>A0A835VTU5</accession>
<dbReference type="InterPro" id="IPR018618">
    <property type="entry name" value="GID4/10-like"/>
</dbReference>
<dbReference type="Pfam" id="PF09783">
    <property type="entry name" value="Vac_ImportDeg"/>
    <property type="match status" value="1"/>
</dbReference>
<dbReference type="PANTHER" id="PTHR14534">
    <property type="entry name" value="VACUOLAR IMPORT AND DEGRADATION PROTEIN 24"/>
    <property type="match status" value="1"/>
</dbReference>
<evidence type="ECO:0000313" key="3">
    <source>
        <dbReference type="EMBL" id="KAG2425294.1"/>
    </source>
</evidence>
<protein>
    <submittedName>
        <fullName evidence="3">Uncharacterized protein</fullName>
    </submittedName>
</protein>
<dbReference type="PANTHER" id="PTHR14534:SF3">
    <property type="entry name" value="GID COMPLEX SUBUNIT 4 HOMOLOG"/>
    <property type="match status" value="1"/>
</dbReference>
<name>A0A835VTU5_CHLIN</name>
<dbReference type="GO" id="GO:0034657">
    <property type="term" value="C:GID complex"/>
    <property type="evidence" value="ECO:0007669"/>
    <property type="project" value="TreeGrafter"/>
</dbReference>
<dbReference type="EMBL" id="JAEHOC010000057">
    <property type="protein sequence ID" value="KAG2425294.1"/>
    <property type="molecule type" value="Genomic_DNA"/>
</dbReference>
<feature type="region of interest" description="Disordered" evidence="2">
    <location>
        <begin position="24"/>
        <end position="69"/>
    </location>
</feature>
<dbReference type="GO" id="GO:0043161">
    <property type="term" value="P:proteasome-mediated ubiquitin-dependent protein catabolic process"/>
    <property type="evidence" value="ECO:0007669"/>
    <property type="project" value="TreeGrafter"/>
</dbReference>
<comment type="similarity">
    <text evidence="1">Belongs to the GID4/VID24 family.</text>
</comment>
<dbReference type="AlphaFoldDB" id="A0A835VTU5"/>
<dbReference type="GO" id="GO:0006623">
    <property type="term" value="P:protein targeting to vacuole"/>
    <property type="evidence" value="ECO:0007669"/>
    <property type="project" value="TreeGrafter"/>
</dbReference>